<reference evidence="2 3" key="1">
    <citation type="submission" date="2021-01" db="EMBL/GenBank/DDBJ databases">
        <title>Whole genome shotgun sequence of Plantactinospora endophytica NBRC 110450.</title>
        <authorList>
            <person name="Komaki H."/>
            <person name="Tamura T."/>
        </authorList>
    </citation>
    <scope>NUCLEOTIDE SEQUENCE [LARGE SCALE GENOMIC DNA]</scope>
    <source>
        <strain evidence="2 3">NBRC 110450</strain>
    </source>
</reference>
<dbReference type="EMBL" id="BONW01000021">
    <property type="protein sequence ID" value="GIG89324.1"/>
    <property type="molecule type" value="Genomic_DNA"/>
</dbReference>
<name>A0ABQ4E3P1_9ACTN</name>
<dbReference type="RefSeq" id="WP_203867825.1">
    <property type="nucleotide sequence ID" value="NZ_BONW01000021.1"/>
</dbReference>
<comment type="caution">
    <text evidence="2">The sequence shown here is derived from an EMBL/GenBank/DDBJ whole genome shotgun (WGS) entry which is preliminary data.</text>
</comment>
<sequence length="368" mass="38992">MWSARVAAAALVIGVGALNPVPPALAGGLHETIYGDFNDDELPDAVQLGAVSPNYCSTIVQYGSAPGVFLPPVAFVYLNPGGGTMPNCPDMGVAADFNEDGIDDLGVGWSHPPAGLSYNRLILYPPTFQPSFRYLSTIINPSYFGAGVFFPGAAPSPYEIGPGGIVNAVIRGNTIGPGPIRFCTVDTPTAQLADWTDTGVDGVLLTYTDACADGSSGVVRIRPDGSVAQLELDPAGVTRWTARVVDADGDRFPDVRTVRQDTGQVSYFVNTGLGGMYFLVRAPDANTDRVTLTSVKAVAVDVLGNDHVSGAGIVTVTGAPRYGTVQVRSDRRIVYRPDPRHGRTDRFTYQVVEEGRRSSATVHLRFPD</sequence>
<keyword evidence="1" id="KW-0732">Signal</keyword>
<dbReference type="Pfam" id="PF17963">
    <property type="entry name" value="Big_9"/>
    <property type="match status" value="1"/>
</dbReference>
<evidence type="ECO:0000313" key="2">
    <source>
        <dbReference type="EMBL" id="GIG89324.1"/>
    </source>
</evidence>
<feature type="chain" id="PRO_5045315581" description="VCBS repeat-containing protein" evidence="1">
    <location>
        <begin position="27"/>
        <end position="368"/>
    </location>
</feature>
<organism evidence="2 3">
    <name type="scientific">Plantactinospora endophytica</name>
    <dbReference type="NCBI Taxonomy" id="673535"/>
    <lineage>
        <taxon>Bacteria</taxon>
        <taxon>Bacillati</taxon>
        <taxon>Actinomycetota</taxon>
        <taxon>Actinomycetes</taxon>
        <taxon>Micromonosporales</taxon>
        <taxon>Micromonosporaceae</taxon>
        <taxon>Plantactinospora</taxon>
    </lineage>
</organism>
<dbReference type="SUPFAM" id="SSF69318">
    <property type="entry name" value="Integrin alpha N-terminal domain"/>
    <property type="match status" value="1"/>
</dbReference>
<feature type="signal peptide" evidence="1">
    <location>
        <begin position="1"/>
        <end position="26"/>
    </location>
</feature>
<dbReference type="Proteomes" id="UP000646749">
    <property type="component" value="Unassembled WGS sequence"/>
</dbReference>
<evidence type="ECO:0008006" key="4">
    <source>
        <dbReference type="Google" id="ProtNLM"/>
    </source>
</evidence>
<dbReference type="Gene3D" id="2.60.40.3440">
    <property type="match status" value="1"/>
</dbReference>
<protein>
    <recommendedName>
        <fullName evidence="4">VCBS repeat-containing protein</fullName>
    </recommendedName>
</protein>
<evidence type="ECO:0000256" key="1">
    <source>
        <dbReference type="SAM" id="SignalP"/>
    </source>
</evidence>
<evidence type="ECO:0000313" key="3">
    <source>
        <dbReference type="Proteomes" id="UP000646749"/>
    </source>
</evidence>
<accession>A0ABQ4E3P1</accession>
<keyword evidence="3" id="KW-1185">Reference proteome</keyword>
<proteinExistence type="predicted"/>
<dbReference type="InterPro" id="IPR028994">
    <property type="entry name" value="Integrin_alpha_N"/>
</dbReference>
<gene>
    <name evidence="2" type="ORF">Pen02_42600</name>
</gene>